<dbReference type="PANTHER" id="PTHR31503:SF22">
    <property type="entry name" value="VACUOLAR CALCIUM ION TRANSPORTER"/>
    <property type="match status" value="1"/>
</dbReference>
<feature type="transmembrane region" description="Helical" evidence="10">
    <location>
        <begin position="259"/>
        <end position="280"/>
    </location>
</feature>
<keyword evidence="10" id="KW-0050">Antiport</keyword>
<keyword evidence="3 10" id="KW-0813">Transport</keyword>
<keyword evidence="5 10" id="KW-0812">Transmembrane</keyword>
<feature type="transmembrane region" description="Helical" evidence="10">
    <location>
        <begin position="110"/>
        <end position="131"/>
    </location>
</feature>
<keyword evidence="7 10" id="KW-1133">Transmembrane helix</keyword>
<name>A0A0F4YML3_RASE3</name>
<comment type="subcellular location">
    <subcellularLocation>
        <location evidence="1">Endomembrane system</location>
        <topology evidence="1">Multi-pass membrane protein</topology>
    </subcellularLocation>
    <subcellularLocation>
        <location evidence="10">Vacuole membrane</location>
    </subcellularLocation>
</comment>
<evidence type="ECO:0000256" key="3">
    <source>
        <dbReference type="ARBA" id="ARBA00022448"/>
    </source>
</evidence>
<evidence type="ECO:0000256" key="8">
    <source>
        <dbReference type="ARBA" id="ARBA00023065"/>
    </source>
</evidence>
<dbReference type="EMBL" id="LASV01000410">
    <property type="protein sequence ID" value="KKA18863.1"/>
    <property type="molecule type" value="Genomic_DNA"/>
</dbReference>
<evidence type="ECO:0000256" key="6">
    <source>
        <dbReference type="ARBA" id="ARBA00022837"/>
    </source>
</evidence>
<dbReference type="OrthoDB" id="1699231at2759"/>
<evidence type="ECO:0000256" key="9">
    <source>
        <dbReference type="ARBA" id="ARBA00023136"/>
    </source>
</evidence>
<gene>
    <name evidence="13" type="ORF">T310_7192</name>
</gene>
<keyword evidence="14" id="KW-1185">Reference proteome</keyword>
<evidence type="ECO:0000256" key="10">
    <source>
        <dbReference type="RuleBase" id="RU365028"/>
    </source>
</evidence>
<feature type="domain" description="Sodium/calcium exchanger membrane region" evidence="12">
    <location>
        <begin position="78"/>
        <end position="236"/>
    </location>
</feature>
<evidence type="ECO:0000256" key="1">
    <source>
        <dbReference type="ARBA" id="ARBA00004127"/>
    </source>
</evidence>
<evidence type="ECO:0000313" key="13">
    <source>
        <dbReference type="EMBL" id="KKA18863.1"/>
    </source>
</evidence>
<dbReference type="InterPro" id="IPR004837">
    <property type="entry name" value="NaCa_Exmemb"/>
</dbReference>
<reference evidence="13 14" key="1">
    <citation type="submission" date="2015-04" db="EMBL/GenBank/DDBJ databases">
        <authorList>
            <person name="Heijne W.H."/>
            <person name="Fedorova N.D."/>
            <person name="Nierman W.C."/>
            <person name="Vollebregt A.W."/>
            <person name="Zhao Z."/>
            <person name="Wu L."/>
            <person name="Kumar M."/>
            <person name="Stam H."/>
            <person name="van den Berg M.A."/>
            <person name="Pel H.J."/>
        </authorList>
    </citation>
    <scope>NUCLEOTIDE SEQUENCE [LARGE SCALE GENOMIC DNA]</scope>
    <source>
        <strain evidence="13 14">CBS 393.64</strain>
    </source>
</reference>
<feature type="transmembrane region" description="Helical" evidence="10">
    <location>
        <begin position="292"/>
        <end position="313"/>
    </location>
</feature>
<evidence type="ECO:0000256" key="5">
    <source>
        <dbReference type="ARBA" id="ARBA00022692"/>
    </source>
</evidence>
<dbReference type="Pfam" id="PF01699">
    <property type="entry name" value="Na_Ca_ex"/>
    <property type="match status" value="2"/>
</dbReference>
<dbReference type="GO" id="GO:0015369">
    <property type="term" value="F:calcium:proton antiporter activity"/>
    <property type="evidence" value="ECO:0007669"/>
    <property type="project" value="UniProtKB-UniRule"/>
</dbReference>
<dbReference type="RefSeq" id="XP_013325475.1">
    <property type="nucleotide sequence ID" value="XM_013470021.1"/>
</dbReference>
<dbReference type="InterPro" id="IPR004798">
    <property type="entry name" value="CAX-like"/>
</dbReference>
<feature type="non-terminal residue" evidence="13">
    <location>
        <position position="395"/>
    </location>
</feature>
<keyword evidence="6 10" id="KW-0106">Calcium</keyword>
<dbReference type="PANTHER" id="PTHR31503">
    <property type="entry name" value="VACUOLAR CALCIUM ION TRANSPORTER"/>
    <property type="match status" value="1"/>
</dbReference>
<comment type="function">
    <text evidence="10">Has a role in promoting intracellular calcium ion sequestration via the exchange of calcium ions for hydrogen ions across the vacuolar membrane. Involved also in manganese ion homeostasis via its uptake into the vacuole.</text>
</comment>
<dbReference type="InterPro" id="IPR004713">
    <property type="entry name" value="CaH_exchang"/>
</dbReference>
<keyword evidence="8 10" id="KW-0406">Ion transport</keyword>
<feature type="domain" description="Sodium/calcium exchanger membrane region" evidence="12">
    <location>
        <begin position="263"/>
        <end position="394"/>
    </location>
</feature>
<dbReference type="NCBIfam" id="TIGR00378">
    <property type="entry name" value="cax"/>
    <property type="match status" value="1"/>
</dbReference>
<dbReference type="Gene3D" id="1.20.1420.30">
    <property type="entry name" value="NCX, central ion-binding region"/>
    <property type="match status" value="1"/>
</dbReference>
<dbReference type="GO" id="GO:0012505">
    <property type="term" value="C:endomembrane system"/>
    <property type="evidence" value="ECO:0007669"/>
    <property type="project" value="UniProtKB-SubCell"/>
</dbReference>
<feature type="transmembrane region" description="Helical" evidence="10">
    <location>
        <begin position="143"/>
        <end position="162"/>
    </location>
</feature>
<dbReference type="GO" id="GO:0006874">
    <property type="term" value="P:intracellular calcium ion homeostasis"/>
    <property type="evidence" value="ECO:0007669"/>
    <property type="project" value="TreeGrafter"/>
</dbReference>
<comment type="caution">
    <text evidence="10">Lacks conserved residue(s) required for the propagation of feature annotation.</text>
</comment>
<keyword evidence="10" id="KW-0926">Vacuole</keyword>
<comment type="similarity">
    <text evidence="2 10">Belongs to the Ca(2+):cation antiporter (CaCA) (TC 2.A.19) family.</text>
</comment>
<evidence type="ECO:0000259" key="12">
    <source>
        <dbReference type="Pfam" id="PF01699"/>
    </source>
</evidence>
<feature type="region of interest" description="Disordered" evidence="11">
    <location>
        <begin position="1"/>
        <end position="29"/>
    </location>
</feature>
<feature type="transmembrane region" description="Helical" evidence="10">
    <location>
        <begin position="325"/>
        <end position="352"/>
    </location>
</feature>
<protein>
    <recommendedName>
        <fullName evidence="10">Vacuolar calcium ion transporter</fullName>
    </recommendedName>
</protein>
<dbReference type="AlphaFoldDB" id="A0A0F4YML3"/>
<evidence type="ECO:0000256" key="2">
    <source>
        <dbReference type="ARBA" id="ARBA00008170"/>
    </source>
</evidence>
<feature type="transmembrane region" description="Helical" evidence="10">
    <location>
        <begin position="182"/>
        <end position="200"/>
    </location>
</feature>
<keyword evidence="9 10" id="KW-0472">Membrane</keyword>
<evidence type="ECO:0000256" key="11">
    <source>
        <dbReference type="SAM" id="MobiDB-lite"/>
    </source>
</evidence>
<keyword evidence="4 10" id="KW-0109">Calcium transport</keyword>
<feature type="transmembrane region" description="Helical" evidence="10">
    <location>
        <begin position="212"/>
        <end position="234"/>
    </location>
</feature>
<dbReference type="GO" id="GO:0000329">
    <property type="term" value="C:fungal-type vacuole membrane"/>
    <property type="evidence" value="ECO:0007669"/>
    <property type="project" value="TreeGrafter"/>
</dbReference>
<comment type="caution">
    <text evidence="13">The sequence shown here is derived from an EMBL/GenBank/DDBJ whole genome shotgun (WGS) entry which is preliminary data.</text>
</comment>
<sequence>MSAPELADESEHTGLLRGEAAGRSPGEAVPLREHRPVQGLFVDAYHASKATLRCSHANWLLGLVPLGMIASSSGWNPAAVFILNFLAIFPLAALLSYSTEELSASVGQTIGGLINATFGNAVEMIVGITALRQGEIRIVQSSMVGSVLSGTLLILGCCFFSAGYRQECRKDNLRFNVDVTGIMTSLMVVASASLFIPSALSSTTPTSEVNDYILVLSRITSLILLLFYVVYLYFQLKSHVHLFKDCDESESDDHALGPWAASIVLILSTLGITFCSDAVVDSIDGVVEACHVSRAFIGLIIVPIVGNAGEFVTTVNASMKDKLDLAIGIVVGSTLQIALFVTPFMVIMGWILNQKMSLHFDTFETTVFTLAVVVVNCIVQNGQTNYFEGFLLIGT</sequence>
<evidence type="ECO:0000313" key="14">
    <source>
        <dbReference type="Proteomes" id="UP000053958"/>
    </source>
</evidence>
<dbReference type="GeneID" id="25319468"/>
<feature type="transmembrane region" description="Helical" evidence="10">
    <location>
        <begin position="78"/>
        <end position="98"/>
    </location>
</feature>
<dbReference type="NCBIfam" id="TIGR00846">
    <property type="entry name" value="caca2"/>
    <property type="match status" value="1"/>
</dbReference>
<dbReference type="STRING" id="1408163.A0A0F4YML3"/>
<proteinExistence type="inferred from homology"/>
<accession>A0A0F4YML3</accession>
<evidence type="ECO:0000256" key="4">
    <source>
        <dbReference type="ARBA" id="ARBA00022568"/>
    </source>
</evidence>
<dbReference type="InterPro" id="IPR044880">
    <property type="entry name" value="NCX_ion-bd_dom_sf"/>
</dbReference>
<dbReference type="Proteomes" id="UP000053958">
    <property type="component" value="Unassembled WGS sequence"/>
</dbReference>
<organism evidence="13 14">
    <name type="scientific">Rasamsonia emersonii (strain ATCC 16479 / CBS 393.64 / IMI 116815)</name>
    <dbReference type="NCBI Taxonomy" id="1408163"/>
    <lineage>
        <taxon>Eukaryota</taxon>
        <taxon>Fungi</taxon>
        <taxon>Dikarya</taxon>
        <taxon>Ascomycota</taxon>
        <taxon>Pezizomycotina</taxon>
        <taxon>Eurotiomycetes</taxon>
        <taxon>Eurotiomycetidae</taxon>
        <taxon>Eurotiales</taxon>
        <taxon>Trichocomaceae</taxon>
        <taxon>Rasamsonia</taxon>
    </lineage>
</organism>
<evidence type="ECO:0000256" key="7">
    <source>
        <dbReference type="ARBA" id="ARBA00022989"/>
    </source>
</evidence>